<feature type="domain" description="DUF403" evidence="1">
    <location>
        <begin position="1"/>
        <end position="308"/>
    </location>
</feature>
<evidence type="ECO:0000259" key="1">
    <source>
        <dbReference type="Pfam" id="PF04168"/>
    </source>
</evidence>
<organism evidence="2 3">
    <name type="scientific">Hymenobacter crusticola</name>
    <dbReference type="NCBI Taxonomy" id="1770526"/>
    <lineage>
        <taxon>Bacteria</taxon>
        <taxon>Pseudomonadati</taxon>
        <taxon>Bacteroidota</taxon>
        <taxon>Cytophagia</taxon>
        <taxon>Cytophagales</taxon>
        <taxon>Hymenobacteraceae</taxon>
        <taxon>Hymenobacter</taxon>
    </lineage>
</organism>
<dbReference type="InterPro" id="IPR007296">
    <property type="entry name" value="DUF403"/>
</dbReference>
<protein>
    <recommendedName>
        <fullName evidence="1">DUF403 domain-containing protein</fullName>
    </recommendedName>
</protein>
<proteinExistence type="predicted"/>
<comment type="caution">
    <text evidence="2">The sequence shown here is derived from an EMBL/GenBank/DDBJ whole genome shotgun (WGS) entry which is preliminary data.</text>
</comment>
<dbReference type="EMBL" id="MTSE01000005">
    <property type="protein sequence ID" value="OUJ73676.1"/>
    <property type="molecule type" value="Genomic_DNA"/>
</dbReference>
<accession>A0A243WDD2</accession>
<name>A0A243WDD2_9BACT</name>
<gene>
    <name evidence="2" type="ORF">BXP70_11850</name>
</gene>
<dbReference type="Proteomes" id="UP000194873">
    <property type="component" value="Unassembled WGS sequence"/>
</dbReference>
<dbReference type="OrthoDB" id="9803532at2"/>
<keyword evidence="3" id="KW-1185">Reference proteome</keyword>
<reference evidence="2 3" key="1">
    <citation type="submission" date="2017-01" db="EMBL/GenBank/DDBJ databases">
        <title>A new Hymenobacter.</title>
        <authorList>
            <person name="Liang Y."/>
            <person name="Feng F."/>
        </authorList>
    </citation>
    <scope>NUCLEOTIDE SEQUENCE [LARGE SCALE GENOMIC DNA]</scope>
    <source>
        <strain evidence="2">MIMBbqt21</strain>
    </source>
</reference>
<evidence type="ECO:0000313" key="2">
    <source>
        <dbReference type="EMBL" id="OUJ73676.1"/>
    </source>
</evidence>
<dbReference type="InterPro" id="IPR051680">
    <property type="entry name" value="ATP-dep_Glu-Cys_Ligase-2"/>
</dbReference>
<dbReference type="Pfam" id="PF04168">
    <property type="entry name" value="Alpha-E"/>
    <property type="match status" value="1"/>
</dbReference>
<dbReference type="PANTHER" id="PTHR34595">
    <property type="entry name" value="BLR5612 PROTEIN"/>
    <property type="match status" value="1"/>
</dbReference>
<dbReference type="PANTHER" id="PTHR34595:SF7">
    <property type="entry name" value="SLL1039 PROTEIN"/>
    <property type="match status" value="1"/>
</dbReference>
<sequence>MLSRVADTIYWLARYMERTQSMLQVIRTNYIASQDEIRYFSWRPLLYAYGELTSTEVNEIERDTPRVLEHLVLDKLNSASAYSNIMQGRENARAVQDHITKEVWQCLNDYYHYVRDNEVAQQVKLGDPVSGIDFLMRNSLLFTGTVKNTMPRDESYAYINIGKFLERAIQTADIIRIKWSGVSYDIQQSIETPELRYLLYSLFGYELFVKTYKGNFSPNNVLQMILYNTYFPHSLLYSLNQISRYFERLKEASLPESYEQLEFLIGKVKNEVKYSHFTADDPEQLNNFLLQMRDELYGVATAFSKYYFGNS</sequence>
<dbReference type="AlphaFoldDB" id="A0A243WDD2"/>
<evidence type="ECO:0000313" key="3">
    <source>
        <dbReference type="Proteomes" id="UP000194873"/>
    </source>
</evidence>
<dbReference type="RefSeq" id="WP_086594281.1">
    <property type="nucleotide sequence ID" value="NZ_MTSE01000005.1"/>
</dbReference>